<evidence type="ECO:0000256" key="2">
    <source>
        <dbReference type="ARBA" id="ARBA00023242"/>
    </source>
</evidence>
<gene>
    <name evidence="5" type="ORF">QE152_g10484</name>
</gene>
<dbReference type="SUPFAM" id="SSF48452">
    <property type="entry name" value="TPR-like"/>
    <property type="match status" value="1"/>
</dbReference>
<dbReference type="SUPFAM" id="SSF56672">
    <property type="entry name" value="DNA/RNA polymerases"/>
    <property type="match status" value="1"/>
</dbReference>
<dbReference type="PANTHER" id="PTHR15502:SF7">
    <property type="entry name" value="CALCINEURIN-BINDING PROTEIN CABIN-1"/>
    <property type="match status" value="1"/>
</dbReference>
<evidence type="ECO:0008006" key="7">
    <source>
        <dbReference type="Google" id="ProtNLM"/>
    </source>
</evidence>
<dbReference type="InterPro" id="IPR043502">
    <property type="entry name" value="DNA/RNA_pol_sf"/>
</dbReference>
<feature type="region of interest" description="Disordered" evidence="4">
    <location>
        <begin position="1743"/>
        <end position="1814"/>
    </location>
</feature>
<dbReference type="GO" id="GO:0005634">
    <property type="term" value="C:nucleus"/>
    <property type="evidence" value="ECO:0007669"/>
    <property type="project" value="UniProtKB-SubCell"/>
</dbReference>
<dbReference type="Gene3D" id="1.25.40.10">
    <property type="entry name" value="Tetratricopeptide repeat domain"/>
    <property type="match status" value="1"/>
</dbReference>
<dbReference type="InterPro" id="IPR019734">
    <property type="entry name" value="TPR_rpt"/>
</dbReference>
<evidence type="ECO:0000256" key="1">
    <source>
        <dbReference type="ARBA" id="ARBA00004123"/>
    </source>
</evidence>
<sequence>MLKIRPLNRESSSDEDGPTIRKEAQEEITLDMYNKALRLQSCNELLAAEDILQTLIEDNIPQLESQGGLPKTMCTIKYSCYVNLGSIALKKQKLDTALENYLTAAEIDKTDVTLWYKIGTIALQLDRFKQASLAFAKGLECNEYHWPCLDQLITVLFALQDTVECLLYIGRALILDPNYIKGLVFRKSIYDSNPATKDYYKLYNPDYIYEPSFNVLIKREDEIQYLTEAQKLIDRVNEMEKLLKAKELICIPLPKPLQEFTWLSIGTTLIELHKYVSDNNLSHFCFVNLKKCMSLNGETIDTAAFPSIENSNNNNNNIEESKHNLEKNDDLGETINENGSKTATTDTPERRLSQASDVNTNCNATDIESNTPVQTDNDEMEQDVEDTDENVEQRIEKKTQNRGNKRRRDLVSELQIWGWHSKRKYAKKAKIEKDFTIEDALRRIIPNYLLPNGISEDQYNIPRKSMLDAVLINGEDKSNSSQQQSEYEYFGTEQEKEDAQKFWCQPWAVCDVVNLIEGYVYAISKLWKYKWPQELIPVFIKAYNMFREHVEHPKTCDEIIFEDFQNDSLATLLYGELSTFNQIADNRIHPTSLNLLQLVSAWDNYWGSDHSWFWCRVHWLRAHVFRHENQNTLAITALQLVQESFTLSEPLTELYLPNCLRYNVITEEIISILLRNSEMIESLSQLEELYDSQKYREVAEILKLTFTMSNPPTYGRMGRPAQLGMLLHALWYTDIIDCFIWTEECLNESLRNFLKTSKDYSKWEMVLVKCLLFLNDIIKSETITILDYLSCEKRSRLVESLALICCLQVNTQNINKIPLGTVLPWIVLHYVLVREEHRQQAKIVVKRIKKDEDKSIKAVETEQPSNDHVEDDIPPSIAVLFSGHEFLGNKSWCLTNNGELLHFILDTVIDRLDTPIFESLREKIDIHLEQAFFCLYQYPSKKNKVSRHLADHDVHPLPLTWERAQKVWEFFCPNALPEFDSYKSVSISLELEQLLQRISSLVPQECNPQPLVQKVLDYVNGVSDTLPEPIEFPNKTRAMYYLLGDYYFKQSEVGRSYKYFLLDLCINPMRVDTWACMALGIASQLEAKLNHCERFKNENEFLDKAREVQICFKQVLSLANDHITLWIEYGSFEYMMHAFCSRILKSESDTLSMERFELLENKKEELLNSVGASFSKALELHEPDQCTVDERWLYHYMLGKVAEKRQKEPAEYLQHYLTAAALLNENNATYPAKIAYNSPPHLSVEALELHYRINTSILKYLELHEGKPIPDVVGKMFKQCLESSVFPKQDSEIDSTKTNENEKKVATVTSEEVAKEDGISTYVNEINSTEKDIRKCIEDMLNQVENVSKEEKDINMKLPTGDVIMIDDSDEDATIIKEEPEEKGHPNLHNTDVQDIMDAMMKETMNKTQDVPMDTDSDVTPQEVIISPDNSRIIKSEERDIKVEVKEENSIEGIKSEKINHQNIRKSVEETTSTSSSSSDSDSTDSDTDDSSSSSTSTTSSDNNGNLSENEVFNLIDLCVDGLEQCIRRLPQNYKALYRLAHLYFHYNKKKDLNKCRQLFLGEYKCKNGLLVSGLFSDHKTTNFFNGVWRMPSSEIDRPGSLAAHMGRCVSLLLQVLHDTHDHKTLLDLCLQLRRTPDADKIYIRHTEREQLSHQALTLCIQCLRKQIKDIDNMSSSAKQRILLDIFKIYQRSQKHIVHKESIFSGMLVEVFKKYSNQSISENTNALDLAIKYCQQNRATEKLKKQQNQNLMPRSAPATTTAAPVLPTPSTITPAPVQPLKRPGMGRPRGRPPGPKIPGQVKSSRSRNTVTSNPLWNKSNFDSATYDYLKHYKEELYRQYNQTLTLTQQMNQLGSFLPAASQSNLLNSVNFLQTMQQIAGMNPLLFNQFTQTMNQLNPNLMKNVGPMNTNMLKSFADVYKIPNIAMTPTTTTNITSDHMRQLSNLAQSISLANTSLLNPQISSTASVPPRTTYSMSKSSSTTKSSSMATVSKSTNSTFKYPGEISKPKVKDVTKTTSSYISKDSTVLLLLQNATPKDVEKTASILKDRPNISITPVTQAMTNIISSPKPGISLQPKTLQEKLADKQKQHKNIDKMSHFSSLPSKLGDKVSFPSIATSKVLDFGTKIPDKPVYTSSSTTTFKTTTLSNISIPSSLNVFPTFSKDSNYISQAKMPEVSLSSNKHEHTVTKTKVSQNVDMPANLPMSLSVIRKPEETGDRKSSSDDDVIRATEPERVHTQRRTCSEQLNQNECTHSDEQRALTGTWVIDEVRKSIEKGYSVLEIYEVWKYHVVNGLFKEYIDEYLKIKQQATGWPLGCDSTEEKQKYIQQYLEKVSQGKIYCKMSIRDNLQNCRNSFKLTMSKEVNAVKAKYIVRCQSETICRIAETPLN</sequence>
<dbReference type="GO" id="GO:0031491">
    <property type="term" value="F:nucleosome binding"/>
    <property type="evidence" value="ECO:0007669"/>
    <property type="project" value="TreeGrafter"/>
</dbReference>
<feature type="compositionally biased region" description="Low complexity" evidence="4">
    <location>
        <begin position="1471"/>
        <end position="1481"/>
    </location>
</feature>
<dbReference type="PANTHER" id="PTHR15502">
    <property type="entry name" value="CALCINEURIN-BINDING PROTEIN CABIN 1-RELATED"/>
    <property type="match status" value="1"/>
</dbReference>
<dbReference type="Proteomes" id="UP001458880">
    <property type="component" value="Unassembled WGS sequence"/>
</dbReference>
<dbReference type="InterPro" id="IPR011990">
    <property type="entry name" value="TPR-like_helical_dom_sf"/>
</dbReference>
<feature type="compositionally biased region" description="Low complexity" evidence="4">
    <location>
        <begin position="1491"/>
        <end position="1502"/>
    </location>
</feature>
<feature type="region of interest" description="Disordered" evidence="4">
    <location>
        <begin position="2209"/>
        <end position="2237"/>
    </location>
</feature>
<dbReference type="InterPro" id="IPR033053">
    <property type="entry name" value="Hir3/CABIN1"/>
</dbReference>
<dbReference type="PROSITE" id="PS50005">
    <property type="entry name" value="TPR"/>
    <property type="match status" value="1"/>
</dbReference>
<feature type="repeat" description="TPR" evidence="3">
    <location>
        <begin position="78"/>
        <end position="111"/>
    </location>
</feature>
<feature type="compositionally biased region" description="Basic and acidic residues" evidence="4">
    <location>
        <begin position="7"/>
        <end position="20"/>
    </location>
</feature>
<keyword evidence="3" id="KW-0802">TPR repeat</keyword>
<feature type="compositionally biased region" description="Polar residues" evidence="4">
    <location>
        <begin position="335"/>
        <end position="346"/>
    </location>
</feature>
<protein>
    <recommendedName>
        <fullName evidence="7">Calcineurin-binding protein cabin-1</fullName>
    </recommendedName>
</protein>
<feature type="region of interest" description="Disordered" evidence="4">
    <location>
        <begin position="1454"/>
        <end position="1506"/>
    </location>
</feature>
<comment type="caution">
    <text evidence="5">The sequence shown here is derived from an EMBL/GenBank/DDBJ whole genome shotgun (WGS) entry which is preliminary data.</text>
</comment>
<dbReference type="SMART" id="SM00028">
    <property type="entry name" value="TPR"/>
    <property type="match status" value="4"/>
</dbReference>
<dbReference type="GO" id="GO:0006325">
    <property type="term" value="P:chromatin organization"/>
    <property type="evidence" value="ECO:0007669"/>
    <property type="project" value="InterPro"/>
</dbReference>
<feature type="compositionally biased region" description="Polar residues" evidence="4">
    <location>
        <begin position="1801"/>
        <end position="1814"/>
    </location>
</feature>
<feature type="compositionally biased region" description="Polar residues" evidence="4">
    <location>
        <begin position="353"/>
        <end position="375"/>
    </location>
</feature>
<evidence type="ECO:0000313" key="5">
    <source>
        <dbReference type="EMBL" id="KAK9737714.1"/>
    </source>
</evidence>
<feature type="region of interest" description="Disordered" evidence="4">
    <location>
        <begin position="1960"/>
        <end position="1994"/>
    </location>
</feature>
<evidence type="ECO:0000313" key="6">
    <source>
        <dbReference type="Proteomes" id="UP001458880"/>
    </source>
</evidence>
<evidence type="ECO:0000256" key="3">
    <source>
        <dbReference type="PROSITE-ProRule" id="PRU00339"/>
    </source>
</evidence>
<feature type="compositionally biased region" description="Basic and acidic residues" evidence="4">
    <location>
        <begin position="2209"/>
        <end position="2235"/>
    </location>
</feature>
<proteinExistence type="predicted"/>
<feature type="compositionally biased region" description="Low complexity" evidence="4">
    <location>
        <begin position="1756"/>
        <end position="1769"/>
    </location>
</feature>
<accession>A0AAW1LRB3</accession>
<reference evidence="5 6" key="1">
    <citation type="journal article" date="2024" name="BMC Genomics">
        <title>De novo assembly and annotation of Popillia japonica's genome with initial clues to its potential as an invasive pest.</title>
        <authorList>
            <person name="Cucini C."/>
            <person name="Boschi S."/>
            <person name="Funari R."/>
            <person name="Cardaioli E."/>
            <person name="Iannotti N."/>
            <person name="Marturano G."/>
            <person name="Paoli F."/>
            <person name="Bruttini M."/>
            <person name="Carapelli A."/>
            <person name="Frati F."/>
            <person name="Nardi F."/>
        </authorList>
    </citation>
    <scope>NUCLEOTIDE SEQUENCE [LARGE SCALE GENOMIC DNA]</scope>
    <source>
        <strain evidence="5">DMR45628</strain>
    </source>
</reference>
<organism evidence="5 6">
    <name type="scientific">Popillia japonica</name>
    <name type="common">Japanese beetle</name>
    <dbReference type="NCBI Taxonomy" id="7064"/>
    <lineage>
        <taxon>Eukaryota</taxon>
        <taxon>Metazoa</taxon>
        <taxon>Ecdysozoa</taxon>
        <taxon>Arthropoda</taxon>
        <taxon>Hexapoda</taxon>
        <taxon>Insecta</taxon>
        <taxon>Pterygota</taxon>
        <taxon>Neoptera</taxon>
        <taxon>Endopterygota</taxon>
        <taxon>Coleoptera</taxon>
        <taxon>Polyphaga</taxon>
        <taxon>Scarabaeiformia</taxon>
        <taxon>Scarabaeidae</taxon>
        <taxon>Rutelinae</taxon>
        <taxon>Popillia</taxon>
    </lineage>
</organism>
<dbReference type="EMBL" id="JASPKY010000096">
    <property type="protein sequence ID" value="KAK9737714.1"/>
    <property type="molecule type" value="Genomic_DNA"/>
</dbReference>
<name>A0AAW1LRB3_POPJA</name>
<keyword evidence="2" id="KW-0539">Nucleus</keyword>
<comment type="subcellular location">
    <subcellularLocation>
        <location evidence="1">Nucleus</location>
    </subcellularLocation>
</comment>
<dbReference type="GO" id="GO:0071897">
    <property type="term" value="P:DNA biosynthetic process"/>
    <property type="evidence" value="ECO:0007669"/>
    <property type="project" value="UniProtKB-ARBA"/>
</dbReference>
<feature type="compositionally biased region" description="Acidic residues" evidence="4">
    <location>
        <begin position="376"/>
        <end position="388"/>
    </location>
</feature>
<feature type="compositionally biased region" description="Low complexity" evidence="4">
    <location>
        <begin position="1971"/>
        <end position="1994"/>
    </location>
</feature>
<keyword evidence="6" id="KW-1185">Reference proteome</keyword>
<evidence type="ECO:0000256" key="4">
    <source>
        <dbReference type="SAM" id="MobiDB-lite"/>
    </source>
</evidence>
<feature type="region of interest" description="Disordered" evidence="4">
    <location>
        <begin position="329"/>
        <end position="388"/>
    </location>
</feature>
<feature type="region of interest" description="Disordered" evidence="4">
    <location>
        <begin position="1"/>
        <end position="20"/>
    </location>
</feature>